<gene>
    <name evidence="8" type="ORF">RTCCBAU85039_1428</name>
    <name evidence="9" type="ORF">SAMN05216228_1004238</name>
</gene>
<evidence type="ECO:0000313" key="10">
    <source>
        <dbReference type="Proteomes" id="UP000183063"/>
    </source>
</evidence>
<dbReference type="PANTHER" id="PTHR34001:SF3">
    <property type="entry name" value="BLL7405 PROTEIN"/>
    <property type="match status" value="1"/>
</dbReference>
<evidence type="ECO:0000313" key="8">
    <source>
        <dbReference type="EMBL" id="SEH61673.1"/>
    </source>
</evidence>
<dbReference type="OrthoDB" id="9815357at2"/>
<dbReference type="AlphaFoldDB" id="A0A1H8GI54"/>
<keyword evidence="4" id="KW-0998">Cell outer membrane</keyword>
<dbReference type="Gene3D" id="2.40.160.20">
    <property type="match status" value="1"/>
</dbReference>
<dbReference type="InterPro" id="IPR051692">
    <property type="entry name" value="OMP-like"/>
</dbReference>
<dbReference type="InterPro" id="IPR027385">
    <property type="entry name" value="Beta-barrel_OMP"/>
</dbReference>
<accession>A0A1H8GI54</accession>
<sequence>MRTFIASLLVSTVALGGFSAAYAADAVDQIPEAPVAQNEPVTPAGNWQGFYLGGAGTYNLGGFGDKYNARALGGQIYSGYNWQAGQIVYGAEADIGYSGADGAAGGGEGKNEVNGSIRGRIGYDLNPFLLYGTAGLAATKNKFSNAAGSDTDTSLGYTVGAGAETFVTNNITARVEYRYTNYADSDFNVGGANISRGYDEHSVKVGIGVKF</sequence>
<keyword evidence="3" id="KW-0472">Membrane</keyword>
<reference evidence="9 11" key="3">
    <citation type="submission" date="2016-10" db="EMBL/GenBank/DDBJ databases">
        <authorList>
            <person name="Varghese N."/>
            <person name="Submissions S."/>
        </authorList>
    </citation>
    <scope>NUCLEOTIDE SEQUENCE [LARGE SCALE GENOMIC DNA]</scope>
    <source>
        <strain evidence="9 11">CGMCC 1.7071</strain>
    </source>
</reference>
<evidence type="ECO:0000256" key="4">
    <source>
        <dbReference type="ARBA" id="ARBA00023237"/>
    </source>
</evidence>
<dbReference type="EMBL" id="FNXB01000006">
    <property type="protein sequence ID" value="SEH61673.1"/>
    <property type="molecule type" value="Genomic_DNA"/>
</dbReference>
<dbReference type="STRING" id="501024.RTCCBAU85039_1428"/>
<protein>
    <submittedName>
        <fullName evidence="8">Opacity protein antigens</fullName>
    </submittedName>
    <submittedName>
        <fullName evidence="9">Outer membrane immunogenic protein</fullName>
    </submittedName>
</protein>
<feature type="chain" id="PRO_5030029490" evidence="6">
    <location>
        <begin position="24"/>
        <end position="211"/>
    </location>
</feature>
<dbReference type="GO" id="GO:0009279">
    <property type="term" value="C:cell outer membrane"/>
    <property type="evidence" value="ECO:0007669"/>
    <property type="project" value="UniProtKB-SubCell"/>
</dbReference>
<evidence type="ECO:0000256" key="2">
    <source>
        <dbReference type="ARBA" id="ARBA00022729"/>
    </source>
</evidence>
<dbReference type="SUPFAM" id="SSF56925">
    <property type="entry name" value="OMPA-like"/>
    <property type="match status" value="1"/>
</dbReference>
<organism evidence="8 10">
    <name type="scientific">Rhizobium tibeticum</name>
    <dbReference type="NCBI Taxonomy" id="501024"/>
    <lineage>
        <taxon>Bacteria</taxon>
        <taxon>Pseudomonadati</taxon>
        <taxon>Pseudomonadota</taxon>
        <taxon>Alphaproteobacteria</taxon>
        <taxon>Hyphomicrobiales</taxon>
        <taxon>Rhizobiaceae</taxon>
        <taxon>Rhizobium/Agrobacterium group</taxon>
        <taxon>Rhizobium</taxon>
    </lineage>
</organism>
<dbReference type="PANTHER" id="PTHR34001">
    <property type="entry name" value="BLL7405 PROTEIN"/>
    <property type="match status" value="1"/>
</dbReference>
<feature type="signal peptide" evidence="6">
    <location>
        <begin position="1"/>
        <end position="23"/>
    </location>
</feature>
<keyword evidence="11" id="KW-1185">Reference proteome</keyword>
<evidence type="ECO:0000256" key="5">
    <source>
        <dbReference type="ARBA" id="ARBA00038306"/>
    </source>
</evidence>
<dbReference type="Proteomes" id="UP000198939">
    <property type="component" value="Unassembled WGS sequence"/>
</dbReference>
<evidence type="ECO:0000259" key="7">
    <source>
        <dbReference type="Pfam" id="PF13505"/>
    </source>
</evidence>
<evidence type="ECO:0000256" key="1">
    <source>
        <dbReference type="ARBA" id="ARBA00004442"/>
    </source>
</evidence>
<dbReference type="Pfam" id="PF13505">
    <property type="entry name" value="OMP_b-brl"/>
    <property type="match status" value="1"/>
</dbReference>
<evidence type="ECO:0000313" key="9">
    <source>
        <dbReference type="EMBL" id="SEN43167.1"/>
    </source>
</evidence>
<evidence type="ECO:0000256" key="3">
    <source>
        <dbReference type="ARBA" id="ARBA00023136"/>
    </source>
</evidence>
<name>A0A1H8GI54_9HYPH</name>
<evidence type="ECO:0000256" key="6">
    <source>
        <dbReference type="SAM" id="SignalP"/>
    </source>
</evidence>
<dbReference type="RefSeq" id="WP_024316500.1">
    <property type="nucleotide sequence ID" value="NZ_FNXB01000006.1"/>
</dbReference>
<reference evidence="8" key="2">
    <citation type="submission" date="2016-10" db="EMBL/GenBank/DDBJ databases">
        <authorList>
            <person name="de Groot N.N."/>
        </authorList>
    </citation>
    <scope>NUCLEOTIDE SEQUENCE [LARGE SCALE GENOMIC DNA]</scope>
    <source>
        <strain evidence="8">CCBAU85039</strain>
    </source>
</reference>
<dbReference type="InterPro" id="IPR011250">
    <property type="entry name" value="OMP/PagP_B-barrel"/>
</dbReference>
<comment type="subcellular location">
    <subcellularLocation>
        <location evidence="1">Cell outer membrane</location>
    </subcellularLocation>
</comment>
<dbReference type="EMBL" id="FOCV01000004">
    <property type="protein sequence ID" value="SEN43167.1"/>
    <property type="molecule type" value="Genomic_DNA"/>
</dbReference>
<reference evidence="10" key="1">
    <citation type="submission" date="2016-10" db="EMBL/GenBank/DDBJ databases">
        <authorList>
            <person name="Wibberg D."/>
        </authorList>
    </citation>
    <scope>NUCLEOTIDE SEQUENCE [LARGE SCALE GENOMIC DNA]</scope>
</reference>
<evidence type="ECO:0000313" key="11">
    <source>
        <dbReference type="Proteomes" id="UP000198939"/>
    </source>
</evidence>
<feature type="domain" description="Outer membrane protein beta-barrel" evidence="7">
    <location>
        <begin position="13"/>
        <end position="211"/>
    </location>
</feature>
<keyword evidence="2 6" id="KW-0732">Signal</keyword>
<proteinExistence type="inferred from homology"/>
<comment type="similarity">
    <text evidence="5">Belongs to the Omp25/RopB family.</text>
</comment>
<dbReference type="Proteomes" id="UP000183063">
    <property type="component" value="Unassembled WGS sequence"/>
</dbReference>